<evidence type="ECO:0000313" key="2">
    <source>
        <dbReference type="Proteomes" id="UP001054945"/>
    </source>
</evidence>
<name>A0AAV4PPA0_CAEEX</name>
<evidence type="ECO:0000313" key="1">
    <source>
        <dbReference type="EMBL" id="GIX98896.1"/>
    </source>
</evidence>
<dbReference type="AlphaFoldDB" id="A0AAV4PPA0"/>
<gene>
    <name evidence="1" type="ORF">CEXT_94081</name>
</gene>
<protein>
    <submittedName>
        <fullName evidence="1">Uncharacterized protein</fullName>
    </submittedName>
</protein>
<comment type="caution">
    <text evidence="1">The sequence shown here is derived from an EMBL/GenBank/DDBJ whole genome shotgun (WGS) entry which is preliminary data.</text>
</comment>
<keyword evidence="2" id="KW-1185">Reference proteome</keyword>
<sequence>MQEDLDLKKSRSGLRNSGIGRPTGCNFLVVHSQRRNLPLKFFQEDSILEKFSCCPFGEELFRISEVLKCDIFQNYNMPSEQIMYNKAANGALPYDLDYLTEDLRKRAKVELFEDEDTRVHSLKLIKSMLKEEKGYTGKTTTTSCWPFYEPGSLM</sequence>
<dbReference type="EMBL" id="BPLR01004978">
    <property type="protein sequence ID" value="GIX98896.1"/>
    <property type="molecule type" value="Genomic_DNA"/>
</dbReference>
<proteinExistence type="predicted"/>
<reference evidence="1 2" key="1">
    <citation type="submission" date="2021-06" db="EMBL/GenBank/DDBJ databases">
        <title>Caerostris extrusa draft genome.</title>
        <authorList>
            <person name="Kono N."/>
            <person name="Arakawa K."/>
        </authorList>
    </citation>
    <scope>NUCLEOTIDE SEQUENCE [LARGE SCALE GENOMIC DNA]</scope>
</reference>
<accession>A0AAV4PPA0</accession>
<organism evidence="1 2">
    <name type="scientific">Caerostris extrusa</name>
    <name type="common">Bark spider</name>
    <name type="synonym">Caerostris bankana</name>
    <dbReference type="NCBI Taxonomy" id="172846"/>
    <lineage>
        <taxon>Eukaryota</taxon>
        <taxon>Metazoa</taxon>
        <taxon>Ecdysozoa</taxon>
        <taxon>Arthropoda</taxon>
        <taxon>Chelicerata</taxon>
        <taxon>Arachnida</taxon>
        <taxon>Araneae</taxon>
        <taxon>Araneomorphae</taxon>
        <taxon>Entelegynae</taxon>
        <taxon>Araneoidea</taxon>
        <taxon>Araneidae</taxon>
        <taxon>Caerostris</taxon>
    </lineage>
</organism>
<dbReference type="Proteomes" id="UP001054945">
    <property type="component" value="Unassembled WGS sequence"/>
</dbReference>